<evidence type="ECO:0000313" key="6">
    <source>
        <dbReference type="EMBL" id="TRL36526.1"/>
    </source>
</evidence>
<reference evidence="5" key="2">
    <citation type="submission" date="2018-02" db="EMBL/GenBank/DDBJ databases">
        <authorList>
            <person name="Cohen D.B."/>
            <person name="Kent A.D."/>
        </authorList>
    </citation>
    <scope>NUCLEOTIDE SEQUENCE</scope>
    <source>
        <strain evidence="5">DSM 17706</strain>
    </source>
</reference>
<gene>
    <name evidence="5" type="ORF">C5689_14285</name>
    <name evidence="6" type="ORF">FM996_04500</name>
</gene>
<dbReference type="Pfam" id="PF00498">
    <property type="entry name" value="FHA"/>
    <property type="match status" value="1"/>
</dbReference>
<evidence type="ECO:0000259" key="4">
    <source>
        <dbReference type="PROSITE" id="PS50006"/>
    </source>
</evidence>
<evidence type="ECO:0000256" key="2">
    <source>
        <dbReference type="ARBA" id="ARBA00022670"/>
    </source>
</evidence>
<dbReference type="InterPro" id="IPR008984">
    <property type="entry name" value="SMAD_FHA_dom_sf"/>
</dbReference>
<dbReference type="SMART" id="SM00240">
    <property type="entry name" value="FHA"/>
    <property type="match status" value="1"/>
</dbReference>
<proteinExistence type="inferred from homology"/>
<dbReference type="Gene3D" id="2.60.200.20">
    <property type="match status" value="1"/>
</dbReference>
<evidence type="ECO:0000313" key="8">
    <source>
        <dbReference type="Proteomes" id="UP000316781"/>
    </source>
</evidence>
<dbReference type="InterPro" id="IPR051201">
    <property type="entry name" value="Chloro_Bact_Ser_Proteases"/>
</dbReference>
<evidence type="ECO:0000256" key="1">
    <source>
        <dbReference type="ARBA" id="ARBA00010541"/>
    </source>
</evidence>
<dbReference type="Proteomes" id="UP000245137">
    <property type="component" value="Unassembled WGS sequence"/>
</dbReference>
<evidence type="ECO:0000313" key="5">
    <source>
        <dbReference type="EMBL" id="PWB93159.1"/>
    </source>
</evidence>
<dbReference type="RefSeq" id="WP_108917943.1">
    <property type="nucleotide sequence ID" value="NZ_BGJY01000014.1"/>
</dbReference>
<dbReference type="InterPro" id="IPR043504">
    <property type="entry name" value="Peptidase_S1_PA_chymotrypsin"/>
</dbReference>
<dbReference type="SUPFAM" id="SSF49879">
    <property type="entry name" value="SMAD/FHA domain"/>
    <property type="match status" value="1"/>
</dbReference>
<dbReference type="PANTHER" id="PTHR43343:SF3">
    <property type="entry name" value="PROTEASE DO-LIKE 8, CHLOROPLASTIC"/>
    <property type="match status" value="1"/>
</dbReference>
<dbReference type="Gene3D" id="2.40.10.10">
    <property type="entry name" value="Trypsin-like serine proteases"/>
    <property type="match status" value="1"/>
</dbReference>
<dbReference type="PANTHER" id="PTHR43343">
    <property type="entry name" value="PEPTIDASE S12"/>
    <property type="match status" value="1"/>
</dbReference>
<dbReference type="CDD" id="cd00060">
    <property type="entry name" value="FHA"/>
    <property type="match status" value="1"/>
</dbReference>
<keyword evidence="3" id="KW-0378">Hydrolase</keyword>
<keyword evidence="2" id="KW-0645">Protease</keyword>
<dbReference type="Pfam" id="PF13365">
    <property type="entry name" value="Trypsin_2"/>
    <property type="match status" value="1"/>
</dbReference>
<sequence length="606" mass="65445">MVGVVERVVIRHLAGSKANQIEQLPIGDLKEITIGRDPTSKVAFDPTIDGVVSRQHAVIRIEGEGDDLKFKLIDLNSSNGTFLNGQRISQDAELLPEDKVELGGAKGPKFTFDLQPRPASFAARTRVIGIDDSAATRLIETAQTAASTAVAQISSTSTEAPPHKAGVGQETVQRLIVEERRSVSRTWGAVAAGLLAFIALGGGAVYWKQIKDDERHQADLADVKADAKQADQRSASLQGEVKANLIGMTPLDIYNKYSNATARIDLRWRLFDTQTGKPIFHQTFRIGKDTLPAYVRFPNGKVVRWLTLEDDQRSNLQIAGEGHGSGFVVGEQGYLLTNKHVAAGWKVTYDESPRYGFLFDAGGGPGAADAKLRKPVGVIDLASGDYVELSLWVPEAGGVIFPSNVAKAIGRRDRNNIPDWTKNEQRSFEGRNEMLDVRFPGARLGVNATLVRASSDSDAALIKIDSPQILEKVELAEDDTVTIGEKVIVLGYPGVSVENVQRQVTVENGLTRVQNEVIPEATVTDGIVSKLSTGYKEKDGVTLTSAGERIQLSVLATGSGNSGGPVFNANGKVIGLFTYSRSRGDARVTLAVPIKFGRDLLRAQRN</sequence>
<dbReference type="PROSITE" id="PS50006">
    <property type="entry name" value="FHA_DOMAIN"/>
    <property type="match status" value="1"/>
</dbReference>
<keyword evidence="7" id="KW-1185">Reference proteome</keyword>
<dbReference type="GO" id="GO:0008233">
    <property type="term" value="F:peptidase activity"/>
    <property type="evidence" value="ECO:0007669"/>
    <property type="project" value="UniProtKB-KW"/>
</dbReference>
<reference evidence="6 8" key="3">
    <citation type="submission" date="2019-07" db="EMBL/GenBank/DDBJ databases">
        <title>Ln-dependent methylotrophs.</title>
        <authorList>
            <person name="Tani A."/>
        </authorList>
    </citation>
    <scope>NUCLEOTIDE SEQUENCE [LARGE SCALE GENOMIC DNA]</scope>
    <source>
        <strain evidence="6 8">SM89A</strain>
    </source>
</reference>
<accession>A0A2U1SNH1</accession>
<organism evidence="5 7">
    <name type="scientific">Methylosinus sporium</name>
    <dbReference type="NCBI Taxonomy" id="428"/>
    <lineage>
        <taxon>Bacteria</taxon>
        <taxon>Pseudomonadati</taxon>
        <taxon>Pseudomonadota</taxon>
        <taxon>Alphaproteobacteria</taxon>
        <taxon>Hyphomicrobiales</taxon>
        <taxon>Methylocystaceae</taxon>
        <taxon>Methylosinus</taxon>
    </lineage>
</organism>
<evidence type="ECO:0000256" key="3">
    <source>
        <dbReference type="ARBA" id="ARBA00022801"/>
    </source>
</evidence>
<dbReference type="EMBL" id="VJMF01000019">
    <property type="protein sequence ID" value="TRL36526.1"/>
    <property type="molecule type" value="Genomic_DNA"/>
</dbReference>
<evidence type="ECO:0000313" key="7">
    <source>
        <dbReference type="Proteomes" id="UP000245137"/>
    </source>
</evidence>
<dbReference type="InterPro" id="IPR009003">
    <property type="entry name" value="Peptidase_S1_PA"/>
</dbReference>
<dbReference type="OrthoDB" id="151099at2"/>
<comment type="similarity">
    <text evidence="1">Belongs to the peptidase S1C family.</text>
</comment>
<feature type="domain" description="FHA" evidence="4">
    <location>
        <begin position="32"/>
        <end position="88"/>
    </location>
</feature>
<dbReference type="InterPro" id="IPR000253">
    <property type="entry name" value="FHA_dom"/>
</dbReference>
<dbReference type="Proteomes" id="UP000316781">
    <property type="component" value="Unassembled WGS sequence"/>
</dbReference>
<dbReference type="GO" id="GO:0006508">
    <property type="term" value="P:proteolysis"/>
    <property type="evidence" value="ECO:0007669"/>
    <property type="project" value="UniProtKB-KW"/>
</dbReference>
<dbReference type="EMBL" id="PUIV01000026">
    <property type="protein sequence ID" value="PWB93159.1"/>
    <property type="molecule type" value="Genomic_DNA"/>
</dbReference>
<comment type="caution">
    <text evidence="5">The sequence shown here is derived from an EMBL/GenBank/DDBJ whole genome shotgun (WGS) entry which is preliminary data.</text>
</comment>
<reference evidence="5 7" key="1">
    <citation type="journal article" date="2018" name="Appl. Microbiol. Biotechnol.">
        <title>Co-cultivation of the strictly anaerobic methanogen Methanosarcina barkeri with aerobic methanotrophs in an oxygen-limited membrane bioreactor.</title>
        <authorList>
            <person name="In 't Zandt M.H."/>
            <person name="van den Bosch T.J.M."/>
            <person name="Rijkers R."/>
            <person name="van Kessel M.A.H.J."/>
            <person name="Jetten M.S.M."/>
            <person name="Welte C.U."/>
        </authorList>
    </citation>
    <scope>NUCLEOTIDE SEQUENCE [LARGE SCALE GENOMIC DNA]</scope>
    <source>
        <strain evidence="5 7">DSM 17706</strain>
    </source>
</reference>
<dbReference type="AlphaFoldDB" id="A0A2U1SNH1"/>
<name>A0A2U1SNH1_METSR</name>
<dbReference type="Gene3D" id="2.40.10.120">
    <property type="match status" value="1"/>
</dbReference>
<dbReference type="SUPFAM" id="SSF50494">
    <property type="entry name" value="Trypsin-like serine proteases"/>
    <property type="match status" value="1"/>
</dbReference>
<protein>
    <submittedName>
        <fullName evidence="6">FHA domain-containing protein</fullName>
    </submittedName>
    <submittedName>
        <fullName evidence="5">Phosphopeptide-binding protein</fullName>
    </submittedName>
</protein>